<gene>
    <name evidence="1" type="ORF">HAX54_046911</name>
</gene>
<protein>
    <submittedName>
        <fullName evidence="1">Uncharacterized protein</fullName>
    </submittedName>
</protein>
<evidence type="ECO:0000313" key="1">
    <source>
        <dbReference type="EMBL" id="MCD7461732.1"/>
    </source>
</evidence>
<reference evidence="1 2" key="1">
    <citation type="journal article" date="2021" name="BMC Genomics">
        <title>Datura genome reveals duplications of psychoactive alkaloid biosynthetic genes and high mutation rate following tissue culture.</title>
        <authorList>
            <person name="Rajewski A."/>
            <person name="Carter-House D."/>
            <person name="Stajich J."/>
            <person name="Litt A."/>
        </authorList>
    </citation>
    <scope>NUCLEOTIDE SEQUENCE [LARGE SCALE GENOMIC DNA]</scope>
    <source>
        <strain evidence="1">AR-01</strain>
    </source>
</reference>
<keyword evidence="2" id="KW-1185">Reference proteome</keyword>
<dbReference type="EMBL" id="JACEIK010000749">
    <property type="protein sequence ID" value="MCD7461732.1"/>
    <property type="molecule type" value="Genomic_DNA"/>
</dbReference>
<comment type="caution">
    <text evidence="1">The sequence shown here is derived from an EMBL/GenBank/DDBJ whole genome shotgun (WGS) entry which is preliminary data.</text>
</comment>
<evidence type="ECO:0000313" key="2">
    <source>
        <dbReference type="Proteomes" id="UP000823775"/>
    </source>
</evidence>
<name>A0ABS8STN1_DATST</name>
<proteinExistence type="predicted"/>
<accession>A0ABS8STN1</accession>
<sequence>MAYGDDLIEDEEVEECVHILDTICAYVREDVAFEELDRPATWKKPRPSIEEAPVLDLNPFPSHFCHTYLMLTTMIPVKHQHASLGTTSVVGGGRRMGSDRSASASAPTWAEFEKAFMDRFLFVEA</sequence>
<organism evidence="1 2">
    <name type="scientific">Datura stramonium</name>
    <name type="common">Jimsonweed</name>
    <name type="synonym">Common thornapple</name>
    <dbReference type="NCBI Taxonomy" id="4076"/>
    <lineage>
        <taxon>Eukaryota</taxon>
        <taxon>Viridiplantae</taxon>
        <taxon>Streptophyta</taxon>
        <taxon>Embryophyta</taxon>
        <taxon>Tracheophyta</taxon>
        <taxon>Spermatophyta</taxon>
        <taxon>Magnoliopsida</taxon>
        <taxon>eudicotyledons</taxon>
        <taxon>Gunneridae</taxon>
        <taxon>Pentapetalae</taxon>
        <taxon>asterids</taxon>
        <taxon>lamiids</taxon>
        <taxon>Solanales</taxon>
        <taxon>Solanaceae</taxon>
        <taxon>Solanoideae</taxon>
        <taxon>Datureae</taxon>
        <taxon>Datura</taxon>
    </lineage>
</organism>
<dbReference type="Proteomes" id="UP000823775">
    <property type="component" value="Unassembled WGS sequence"/>
</dbReference>